<evidence type="ECO:0000313" key="5">
    <source>
        <dbReference type="EMBL" id="TFK41255.1"/>
    </source>
</evidence>
<dbReference type="GO" id="GO:0005737">
    <property type="term" value="C:cytoplasm"/>
    <property type="evidence" value="ECO:0007669"/>
    <property type="project" value="UniProtKB-SubCell"/>
</dbReference>
<evidence type="ECO:0000256" key="1">
    <source>
        <dbReference type="ARBA" id="ARBA00004123"/>
    </source>
</evidence>
<proteinExistence type="predicted"/>
<evidence type="ECO:0000256" key="3">
    <source>
        <dbReference type="ARBA" id="ARBA00022490"/>
    </source>
</evidence>
<evidence type="ECO:0000256" key="2">
    <source>
        <dbReference type="ARBA" id="ARBA00004496"/>
    </source>
</evidence>
<keyword evidence="4" id="KW-0539">Nucleus</keyword>
<dbReference type="PANTHER" id="PTHR31250:SF27">
    <property type="entry name" value="IQ DOMAIN-CONTAINING PROTEIN IQM5"/>
    <property type="match status" value="1"/>
</dbReference>
<dbReference type="AlphaFoldDB" id="A0A5C3M995"/>
<dbReference type="OrthoDB" id="7344096at2759"/>
<keyword evidence="6" id="KW-1185">Reference proteome</keyword>
<protein>
    <submittedName>
        <fullName evidence="5">Uncharacterized protein</fullName>
    </submittedName>
</protein>
<gene>
    <name evidence="5" type="ORF">BDQ12DRAFT_432311</name>
</gene>
<accession>A0A5C3M995</accession>
<reference evidence="5 6" key="1">
    <citation type="journal article" date="2019" name="Nat. Ecol. Evol.">
        <title>Megaphylogeny resolves global patterns of mushroom evolution.</title>
        <authorList>
            <person name="Varga T."/>
            <person name="Krizsan K."/>
            <person name="Foldi C."/>
            <person name="Dima B."/>
            <person name="Sanchez-Garcia M."/>
            <person name="Sanchez-Ramirez S."/>
            <person name="Szollosi G.J."/>
            <person name="Szarkandi J.G."/>
            <person name="Papp V."/>
            <person name="Albert L."/>
            <person name="Andreopoulos W."/>
            <person name="Angelini C."/>
            <person name="Antonin V."/>
            <person name="Barry K.W."/>
            <person name="Bougher N.L."/>
            <person name="Buchanan P."/>
            <person name="Buyck B."/>
            <person name="Bense V."/>
            <person name="Catcheside P."/>
            <person name="Chovatia M."/>
            <person name="Cooper J."/>
            <person name="Damon W."/>
            <person name="Desjardin D."/>
            <person name="Finy P."/>
            <person name="Geml J."/>
            <person name="Haridas S."/>
            <person name="Hughes K."/>
            <person name="Justo A."/>
            <person name="Karasinski D."/>
            <person name="Kautmanova I."/>
            <person name="Kiss B."/>
            <person name="Kocsube S."/>
            <person name="Kotiranta H."/>
            <person name="LaButti K.M."/>
            <person name="Lechner B.E."/>
            <person name="Liimatainen K."/>
            <person name="Lipzen A."/>
            <person name="Lukacs Z."/>
            <person name="Mihaltcheva S."/>
            <person name="Morgado L.N."/>
            <person name="Niskanen T."/>
            <person name="Noordeloos M.E."/>
            <person name="Ohm R.A."/>
            <person name="Ortiz-Santana B."/>
            <person name="Ovrebo C."/>
            <person name="Racz N."/>
            <person name="Riley R."/>
            <person name="Savchenko A."/>
            <person name="Shiryaev A."/>
            <person name="Soop K."/>
            <person name="Spirin V."/>
            <person name="Szebenyi C."/>
            <person name="Tomsovsky M."/>
            <person name="Tulloss R.E."/>
            <person name="Uehling J."/>
            <person name="Grigoriev I.V."/>
            <person name="Vagvolgyi C."/>
            <person name="Papp T."/>
            <person name="Martin F.M."/>
            <person name="Miettinen O."/>
            <person name="Hibbett D.S."/>
            <person name="Nagy L.G."/>
        </authorList>
    </citation>
    <scope>NUCLEOTIDE SEQUENCE [LARGE SCALE GENOMIC DNA]</scope>
    <source>
        <strain evidence="5 6">CBS 166.37</strain>
    </source>
</reference>
<comment type="subcellular location">
    <subcellularLocation>
        <location evidence="2">Cytoplasm</location>
    </subcellularLocation>
    <subcellularLocation>
        <location evidence="1">Nucleus</location>
    </subcellularLocation>
</comment>
<sequence length="142" mass="15846">MPTDDTVNNADPAQVAAATLIQRLWRGRTNHAKDEYMTPDLRWDDAAVNAKLAVVRAAASEGKNSPRQRWKRAAFLAVRLQDGNEMIGDSSDAQGINAEDKQLEAQHWLELVDGKHRYGSNLKVILIRLYVIGIVSRSSAFF</sequence>
<dbReference type="InterPro" id="IPR044159">
    <property type="entry name" value="IQM"/>
</dbReference>
<dbReference type="STRING" id="68775.A0A5C3M995"/>
<evidence type="ECO:0000313" key="6">
    <source>
        <dbReference type="Proteomes" id="UP000308652"/>
    </source>
</evidence>
<dbReference type="EMBL" id="ML213595">
    <property type="protein sequence ID" value="TFK41255.1"/>
    <property type="molecule type" value="Genomic_DNA"/>
</dbReference>
<dbReference type="Proteomes" id="UP000308652">
    <property type="component" value="Unassembled WGS sequence"/>
</dbReference>
<organism evidence="5 6">
    <name type="scientific">Crucibulum laeve</name>
    <dbReference type="NCBI Taxonomy" id="68775"/>
    <lineage>
        <taxon>Eukaryota</taxon>
        <taxon>Fungi</taxon>
        <taxon>Dikarya</taxon>
        <taxon>Basidiomycota</taxon>
        <taxon>Agaricomycotina</taxon>
        <taxon>Agaricomycetes</taxon>
        <taxon>Agaricomycetidae</taxon>
        <taxon>Agaricales</taxon>
        <taxon>Agaricineae</taxon>
        <taxon>Nidulariaceae</taxon>
        <taxon>Crucibulum</taxon>
    </lineage>
</organism>
<keyword evidence="3" id="KW-0963">Cytoplasm</keyword>
<dbReference type="GO" id="GO:0005634">
    <property type="term" value="C:nucleus"/>
    <property type="evidence" value="ECO:0007669"/>
    <property type="project" value="UniProtKB-SubCell"/>
</dbReference>
<dbReference type="PANTHER" id="PTHR31250">
    <property type="entry name" value="IQ DOMAIN-CONTAINING PROTEIN IQM3"/>
    <property type="match status" value="1"/>
</dbReference>
<name>A0A5C3M995_9AGAR</name>
<evidence type="ECO:0000256" key="4">
    <source>
        <dbReference type="ARBA" id="ARBA00023242"/>
    </source>
</evidence>